<organism evidence="1 2">
    <name type="scientific">Portunus trituberculatus</name>
    <name type="common">Swimming crab</name>
    <name type="synonym">Neptunus trituberculatus</name>
    <dbReference type="NCBI Taxonomy" id="210409"/>
    <lineage>
        <taxon>Eukaryota</taxon>
        <taxon>Metazoa</taxon>
        <taxon>Ecdysozoa</taxon>
        <taxon>Arthropoda</taxon>
        <taxon>Crustacea</taxon>
        <taxon>Multicrustacea</taxon>
        <taxon>Malacostraca</taxon>
        <taxon>Eumalacostraca</taxon>
        <taxon>Eucarida</taxon>
        <taxon>Decapoda</taxon>
        <taxon>Pleocyemata</taxon>
        <taxon>Brachyura</taxon>
        <taxon>Eubrachyura</taxon>
        <taxon>Portunoidea</taxon>
        <taxon>Portunidae</taxon>
        <taxon>Portuninae</taxon>
        <taxon>Portunus</taxon>
    </lineage>
</organism>
<dbReference type="AlphaFoldDB" id="A0A5B7GBA0"/>
<accession>A0A5B7GBA0</accession>
<dbReference type="Proteomes" id="UP000324222">
    <property type="component" value="Unassembled WGS sequence"/>
</dbReference>
<reference evidence="1 2" key="1">
    <citation type="submission" date="2019-05" db="EMBL/GenBank/DDBJ databases">
        <title>Another draft genome of Portunus trituberculatus and its Hox gene families provides insights of decapod evolution.</title>
        <authorList>
            <person name="Jeong J.-H."/>
            <person name="Song I."/>
            <person name="Kim S."/>
            <person name="Choi T."/>
            <person name="Kim D."/>
            <person name="Ryu S."/>
            <person name="Kim W."/>
        </authorList>
    </citation>
    <scope>NUCLEOTIDE SEQUENCE [LARGE SCALE GENOMIC DNA]</scope>
    <source>
        <tissue evidence="1">Muscle</tissue>
    </source>
</reference>
<dbReference type="EMBL" id="VSRR010011898">
    <property type="protein sequence ID" value="MPC53814.1"/>
    <property type="molecule type" value="Genomic_DNA"/>
</dbReference>
<keyword evidence="2" id="KW-1185">Reference proteome</keyword>
<name>A0A5B7GBA0_PORTR</name>
<comment type="caution">
    <text evidence="1">The sequence shown here is derived from an EMBL/GenBank/DDBJ whole genome shotgun (WGS) entry which is preliminary data.</text>
</comment>
<protein>
    <submittedName>
        <fullName evidence="1">Uncharacterized protein</fullName>
    </submittedName>
</protein>
<evidence type="ECO:0000313" key="1">
    <source>
        <dbReference type="EMBL" id="MPC53814.1"/>
    </source>
</evidence>
<evidence type="ECO:0000313" key="2">
    <source>
        <dbReference type="Proteomes" id="UP000324222"/>
    </source>
</evidence>
<gene>
    <name evidence="1" type="ORF">E2C01_047715</name>
</gene>
<proteinExistence type="predicted"/>
<sequence>MGHITAARCNVYHKAIIVICGSWRGAAGKKGGAARRGGGARAALTRTAGGSRLWTIEGNKGTLMGFLSSLGASSIHCLPPRTGRP</sequence>